<keyword evidence="17" id="KW-1185">Reference proteome</keyword>
<dbReference type="KEGG" id="slb:AWJ20_1822"/>
<evidence type="ECO:0000256" key="8">
    <source>
        <dbReference type="ARBA" id="ARBA00022895"/>
    </source>
</evidence>
<evidence type="ECO:0000313" key="16">
    <source>
        <dbReference type="EMBL" id="ANB13526.1"/>
    </source>
</evidence>
<dbReference type="Pfam" id="PF00454">
    <property type="entry name" value="PI3_PI4_kinase"/>
    <property type="match status" value="1"/>
</dbReference>
<dbReference type="GeneID" id="30033667"/>
<protein>
    <recommendedName>
        <fullName evidence="3">Serine/threonine-protein kinase TEL1</fullName>
    </recommendedName>
    <alternativeName>
        <fullName evidence="9">ATM homolog</fullName>
    </alternativeName>
    <alternativeName>
        <fullName evidence="11 12">DNA-damage checkpoint kinase TEL1</fullName>
    </alternativeName>
    <alternativeName>
        <fullName evidence="4">Serine/threonine-protein kinase tel1</fullName>
    </alternativeName>
    <alternativeName>
        <fullName evidence="10">Telomere length regulation protein 1</fullName>
    </alternativeName>
</protein>
<evidence type="ECO:0000256" key="12">
    <source>
        <dbReference type="ARBA" id="ARBA00032467"/>
    </source>
</evidence>
<name>A0A167E140_9ASCO</name>
<dbReference type="InterPro" id="IPR011009">
    <property type="entry name" value="Kinase-like_dom_sf"/>
</dbReference>
<dbReference type="PANTHER" id="PTHR37079:SF4">
    <property type="entry name" value="SERINE_THREONINE-PROTEIN KINASE ATM"/>
    <property type="match status" value="1"/>
</dbReference>
<comment type="catalytic activity">
    <reaction evidence="13">
        <text>L-threonyl-[protein] + ATP = O-phospho-L-threonyl-[protein] + ADP + H(+)</text>
        <dbReference type="Rhea" id="RHEA:46608"/>
        <dbReference type="Rhea" id="RHEA-COMP:11060"/>
        <dbReference type="Rhea" id="RHEA-COMP:11605"/>
        <dbReference type="ChEBI" id="CHEBI:15378"/>
        <dbReference type="ChEBI" id="CHEBI:30013"/>
        <dbReference type="ChEBI" id="CHEBI:30616"/>
        <dbReference type="ChEBI" id="CHEBI:61977"/>
        <dbReference type="ChEBI" id="CHEBI:456216"/>
        <dbReference type="EC" id="2.7.11.1"/>
    </reaction>
</comment>
<dbReference type="PANTHER" id="PTHR37079">
    <property type="entry name" value="SERINE/THREONINE-PROTEIN KINASE ATM"/>
    <property type="match status" value="1"/>
</dbReference>
<sequence>MFDSYSPFLSTGSLNLCPTLLRLNTRHMMVDRSKVEKSKLLEWLLHNWQASMKVAYPVDGHMSAINILHTLEISNSISSFLGLPQLNVDIENFSDLAGDSYKEYTTADAWNHLLQIIAVQESKVNTHSVTKFREEVYDEEFATAVLNVLNKRLKDSTLLLSTNRHDIGVNQDYSSILHLIVLSTLVIGNLGTVCENSHDDTNYRGYLDLCMLTEDLSKLFSNWSTTLIKYESNAFSLYVTGIILCSTKKAFITTKAQSILRSSSRSTYDCLLSYLPPKDDLPLHSIIAAKTSRDVNLTSVAFGLYLVSNGSLVSTSTFASIDQLLANITLSESKELGDSIEVFLSCSDFLYTFLEEFSGSLSSSHYVILLRYLGSNLLANRIWKLSEITLKTTIRYLSMGCRYCLNLSKTNIHDSAVSDWQDIFKFVIKAVFDSPVQSKLIRVHLFELLCLVIETLVDNEEVLLLSQEYLQGVLNEATDVFYYSISPSLSSMMSEIAYKQRMGLYSIIIQGVGPLLVDTSNICFLAHLLSKLAGTDGDIMILSICELLKIVIIQGQSSNHIFIKHSLDYIASVYQVSGAAELLDSACDPIFDFWLKQTTDSLEGDIFPLRIFPYHVFGYKSEKHFMESNVTQLIARALIFNNYIATKSYLKHFTHTTEIPLNNAYSESLYKAISLGYKSLDISIEDLYSIIDQRVKTDQPVRTLINEQMLYILRELLSSTDVSDCKIEFPSSSTLAPLNGNLQELMPSISRLGVSPQKVIEYIQLTTDGDISKLIGKTGAIPTTILRGIFKSHEKLTSENEKYLGLRRCLFFLTILLSENVPKSKAAKRRSSTTVEDGNIKGYTLELCLRGAISLISLPRVEEEACRLLQLLISSAPRYLLIELGFSVVQGCLSELEIKGVSNCKRGLLAEIDSCLVESQKFWEAKILSKSINYLLNKDAALFSDSDVVNIISGDNSQFYFPQVRKCCWDILALQLECESFSRGLLAKMDPEIRSDTATKLLSNMRSYYPDTEGFTTWAGRFIATSFLEDDSLSVGLNETKSEDLNSLADDDLRSWFMDDPIFCNVIRIIRKILQTGNFRQIEYVEICLGWIQQYITINRQSLLDCLPGILLDGTNSEMAQSYVVRSRNMLLTIKDPNKTFASWVKNVTLSMLTAIAKDHPIFQGLEILVQNIEELSSSLFPVLVHQIMSEKRFKQSGDMLNAVFAYYLSNANEGVNQDHRVLELLIDTVLYLRRFNLVGLESSSSPLKVSWEGCAIWAFKLGRYQTALMFLEIHWNTTQSYSLELFSKISKLIKYPDMYSSIAPDPSLQGAIDISLKNSTSNKESLNAMIFESALNNAISSGYDWDLNNHSSITLARSFNNTGIYSIADLIYQAELGKGQTKEYSSTWKLEKWTLPDIADPKNKDELIYQLFKGMQDTFCEISSFGKIYNKALKCMVVEDHPFYSDLFQVLAITTEAQDIFETKNITDTLTAQRKSSSNWVNYDSFDKIEDILVARQISWRILHRRLSQNEDTATRTVGDVTLAFACSFVDHCQLAVRNKSFLKAMNSIVKFLHSKLPQYNEIIKMASTIESAAVCWATGNQTTSIDMLNSVISLDSFLHVPKEAGYFFSRSNVHAKLASWLSLARHETDNVIVTEYLDPACRYRNEDINCNPLEDKTEFYHMFASFCDEKFRSEALNREMSIQYRQRKDKDRRLNELSKQKILSKESKLLKNRLEKLRVNHDNQYQILKATSQNFLFKSIKNYLYSICEGDEHRGDVSRFLDLWFANATNPIYIVHLNSMVAKFGSRIPSIKLVPWISQLSSKLSLEVNEFQKTLWNIVGKVCEDHPYHTMYHILALKLFPKHEARHMVGVKFFDVLKKRKKIDNELLTNFESLAIMTAAVAKISPKQSNGQTASKMQFDRMGEPGVWWLKTLPTLELPMPTAEIELRSDRKYTVANLPTVTKILKQVTIASGINHPKIVSVVDSRGQTNLALIKGGERDDLRQDAVMEQVFDQVNLFMKSDRQAKTRNMRVRIYKLVPLGPGGGMIEFVRNTSPFIGVTQELHKKYNPNDIDADEARREMQAVEAESKEVRVEVYKSIEKRLKPAFRYFFTERFYSPEEWFHNRALYSKSTAVNSMIGYILGLGDRHCSNILVDTLTGEIIHIDLGIAFDQGKLLPIPETVPFRLTRDIVDGMGISGVKGVFQKCCEIALAVLRDEAEAISTILNVLRYDPLYTW</sequence>
<evidence type="ECO:0000256" key="7">
    <source>
        <dbReference type="ARBA" id="ARBA00022777"/>
    </source>
</evidence>
<dbReference type="PROSITE" id="PS51189">
    <property type="entry name" value="FAT"/>
    <property type="match status" value="1"/>
</dbReference>
<dbReference type="Gene3D" id="3.30.1010.10">
    <property type="entry name" value="Phosphatidylinositol 3-kinase Catalytic Subunit, Chain A, domain 4"/>
    <property type="match status" value="1"/>
</dbReference>
<keyword evidence="8" id="KW-0779">Telomere</keyword>
<dbReference type="SMART" id="SM00146">
    <property type="entry name" value="PI3Kc"/>
    <property type="match status" value="1"/>
</dbReference>
<evidence type="ECO:0000256" key="3">
    <source>
        <dbReference type="ARBA" id="ARBA00014619"/>
    </source>
</evidence>
<comment type="subcellular location">
    <subcellularLocation>
        <location evidence="1">Chromosome</location>
        <location evidence="1">Telomere</location>
    </subcellularLocation>
</comment>
<evidence type="ECO:0000256" key="13">
    <source>
        <dbReference type="ARBA" id="ARBA00047899"/>
    </source>
</evidence>
<evidence type="ECO:0000256" key="2">
    <source>
        <dbReference type="ARBA" id="ARBA00010769"/>
    </source>
</evidence>
<keyword evidence="7 16" id="KW-0418">Kinase</keyword>
<dbReference type="GO" id="GO:0003677">
    <property type="term" value="F:DNA binding"/>
    <property type="evidence" value="ECO:0007669"/>
    <property type="project" value="UniProtKB-KW"/>
</dbReference>
<evidence type="ECO:0000256" key="1">
    <source>
        <dbReference type="ARBA" id="ARBA00004574"/>
    </source>
</evidence>
<dbReference type="InterPro" id="IPR000403">
    <property type="entry name" value="PI3/4_kinase_cat_dom"/>
</dbReference>
<dbReference type="InterPro" id="IPR018936">
    <property type="entry name" value="PI3/4_kinase_CS"/>
</dbReference>
<evidence type="ECO:0000256" key="6">
    <source>
        <dbReference type="ARBA" id="ARBA00022679"/>
    </source>
</evidence>
<dbReference type="SUPFAM" id="SSF56112">
    <property type="entry name" value="Protein kinase-like (PK-like)"/>
    <property type="match status" value="1"/>
</dbReference>
<evidence type="ECO:0000256" key="5">
    <source>
        <dbReference type="ARBA" id="ARBA00022527"/>
    </source>
</evidence>
<dbReference type="Proteomes" id="UP000189580">
    <property type="component" value="Chromosome a"/>
</dbReference>
<evidence type="ECO:0000313" key="17">
    <source>
        <dbReference type="Proteomes" id="UP000189580"/>
    </source>
</evidence>
<dbReference type="RefSeq" id="XP_018736003.1">
    <property type="nucleotide sequence ID" value="XM_018878730.1"/>
</dbReference>
<dbReference type="Gene3D" id="1.10.1070.11">
    <property type="entry name" value="Phosphatidylinositol 3-/4-kinase, catalytic domain"/>
    <property type="match status" value="1"/>
</dbReference>
<comment type="similarity">
    <text evidence="2">Belongs to the PI3/PI4-kinase family. ATM subfamily.</text>
</comment>
<feature type="domain" description="FAT" evidence="15">
    <location>
        <begin position="1355"/>
        <end position="1842"/>
    </location>
</feature>
<keyword evidence="16" id="KW-0238">DNA-binding</keyword>
<evidence type="ECO:0000256" key="10">
    <source>
        <dbReference type="ARBA" id="ARBA00030222"/>
    </source>
</evidence>
<dbReference type="GO" id="GO:0000781">
    <property type="term" value="C:chromosome, telomeric region"/>
    <property type="evidence" value="ECO:0007669"/>
    <property type="project" value="UniProtKB-SubCell"/>
</dbReference>
<dbReference type="InterPro" id="IPR038980">
    <property type="entry name" value="ATM_plant"/>
</dbReference>
<dbReference type="OrthoDB" id="381190at2759"/>
<keyword evidence="6" id="KW-0808">Transferase</keyword>
<evidence type="ECO:0000256" key="11">
    <source>
        <dbReference type="ARBA" id="ARBA00031460"/>
    </source>
</evidence>
<dbReference type="InterPro" id="IPR036940">
    <property type="entry name" value="PI3/4_kinase_cat_sf"/>
</dbReference>
<accession>A0A167E140</accession>
<gene>
    <name evidence="16" type="primary">TEL1</name>
    <name evidence="16" type="ORF">AWJ20_1822</name>
</gene>
<feature type="domain" description="PI3K/PI4K catalytic" evidence="14">
    <location>
        <begin position="1946"/>
        <end position="2218"/>
    </location>
</feature>
<evidence type="ECO:0000256" key="9">
    <source>
        <dbReference type="ARBA" id="ARBA00030020"/>
    </source>
</evidence>
<evidence type="ECO:0000259" key="14">
    <source>
        <dbReference type="PROSITE" id="PS50290"/>
    </source>
</evidence>
<evidence type="ECO:0000259" key="15">
    <source>
        <dbReference type="PROSITE" id="PS51189"/>
    </source>
</evidence>
<reference evidence="16 17" key="1">
    <citation type="submission" date="2016-02" db="EMBL/GenBank/DDBJ databases">
        <title>Complete genome sequence and transcriptome regulation of the pentose utilising yeast Sugiyamaella lignohabitans.</title>
        <authorList>
            <person name="Bellasio M."/>
            <person name="Peymann A."/>
            <person name="Valli M."/>
            <person name="Sipitzky M."/>
            <person name="Graf A."/>
            <person name="Sauer M."/>
            <person name="Marx H."/>
            <person name="Mattanovich D."/>
        </authorList>
    </citation>
    <scope>NUCLEOTIDE SEQUENCE [LARGE SCALE GENOMIC DNA]</scope>
    <source>
        <strain evidence="16 17">CBS 10342</strain>
    </source>
</reference>
<evidence type="ECO:0000256" key="4">
    <source>
        <dbReference type="ARBA" id="ARBA00020288"/>
    </source>
</evidence>
<dbReference type="GO" id="GO:0004674">
    <property type="term" value="F:protein serine/threonine kinase activity"/>
    <property type="evidence" value="ECO:0007669"/>
    <property type="project" value="UniProtKB-KW"/>
</dbReference>
<dbReference type="CDD" id="cd05171">
    <property type="entry name" value="PIKKc_ATM"/>
    <property type="match status" value="1"/>
</dbReference>
<proteinExistence type="inferred from homology"/>
<dbReference type="PROSITE" id="PS50290">
    <property type="entry name" value="PI3_4_KINASE_3"/>
    <property type="match status" value="1"/>
</dbReference>
<dbReference type="GO" id="GO:0006281">
    <property type="term" value="P:DNA repair"/>
    <property type="evidence" value="ECO:0007669"/>
    <property type="project" value="InterPro"/>
</dbReference>
<dbReference type="EMBL" id="CP014501">
    <property type="protein sequence ID" value="ANB13526.1"/>
    <property type="molecule type" value="Genomic_DNA"/>
</dbReference>
<dbReference type="InterPro" id="IPR044107">
    <property type="entry name" value="PIKKc_ATM"/>
</dbReference>
<dbReference type="InterPro" id="IPR014009">
    <property type="entry name" value="PIK_FAT"/>
</dbReference>
<keyword evidence="8" id="KW-0158">Chromosome</keyword>
<dbReference type="PROSITE" id="PS00916">
    <property type="entry name" value="PI3_4_KINASE_2"/>
    <property type="match status" value="1"/>
</dbReference>
<keyword evidence="5" id="KW-0723">Serine/threonine-protein kinase</keyword>
<organism evidence="16 17">
    <name type="scientific">Sugiyamaella lignohabitans</name>
    <dbReference type="NCBI Taxonomy" id="796027"/>
    <lineage>
        <taxon>Eukaryota</taxon>
        <taxon>Fungi</taxon>
        <taxon>Dikarya</taxon>
        <taxon>Ascomycota</taxon>
        <taxon>Saccharomycotina</taxon>
        <taxon>Dipodascomycetes</taxon>
        <taxon>Dipodascales</taxon>
        <taxon>Trichomonascaceae</taxon>
        <taxon>Sugiyamaella</taxon>
    </lineage>
</organism>